<dbReference type="EMBL" id="CM026433">
    <property type="protein sequence ID" value="KAG0553672.1"/>
    <property type="molecule type" value="Genomic_DNA"/>
</dbReference>
<proteinExistence type="predicted"/>
<name>A0A8T0G8R7_CERPU</name>
<evidence type="ECO:0000256" key="1">
    <source>
        <dbReference type="SAM" id="MobiDB-lite"/>
    </source>
</evidence>
<evidence type="ECO:0000313" key="3">
    <source>
        <dbReference type="EMBL" id="KAG0553672.1"/>
    </source>
</evidence>
<accession>A0A8T0G8R7</accession>
<dbReference type="AlphaFoldDB" id="A0A8T0G8R7"/>
<comment type="caution">
    <text evidence="3">The sequence shown here is derived from an EMBL/GenBank/DDBJ whole genome shotgun (WGS) entry which is preliminary data.</text>
</comment>
<protein>
    <submittedName>
        <fullName evidence="3">Uncharacterized protein</fullName>
    </submittedName>
</protein>
<evidence type="ECO:0000313" key="2">
    <source>
        <dbReference type="EMBL" id="KAG0553668.1"/>
    </source>
</evidence>
<keyword evidence="4" id="KW-1185">Reference proteome</keyword>
<gene>
    <name evidence="2" type="ORF">KC19_12G029800</name>
    <name evidence="3" type="ORF">KC19_12G030100</name>
</gene>
<feature type="region of interest" description="Disordered" evidence="1">
    <location>
        <begin position="62"/>
        <end position="83"/>
    </location>
</feature>
<feature type="compositionally biased region" description="Low complexity" evidence="1">
    <location>
        <begin position="66"/>
        <end position="80"/>
    </location>
</feature>
<evidence type="ECO:0000313" key="4">
    <source>
        <dbReference type="Proteomes" id="UP000822688"/>
    </source>
</evidence>
<sequence>MALKPAIVSRNQINDHAPQRHFTLLTMLNHRPNATLSLPAPLIRKTPWTTLHHNAQTSQALPTNALTSTNQLDTTTTNPPQIRPTSRASIYLLHQSTTPSPQPRKLCRPHSVHVLTTARTQLTCQH</sequence>
<dbReference type="Proteomes" id="UP000822688">
    <property type="component" value="Chromosome 12"/>
</dbReference>
<dbReference type="EMBL" id="CM026433">
    <property type="protein sequence ID" value="KAG0553668.1"/>
    <property type="molecule type" value="Genomic_DNA"/>
</dbReference>
<reference evidence="3" key="1">
    <citation type="submission" date="2020-06" db="EMBL/GenBank/DDBJ databases">
        <title>WGS assembly of Ceratodon purpureus strain R40.</title>
        <authorList>
            <person name="Carey S.B."/>
            <person name="Jenkins J."/>
            <person name="Shu S."/>
            <person name="Lovell J.T."/>
            <person name="Sreedasyam A."/>
            <person name="Maumus F."/>
            <person name="Tiley G.P."/>
            <person name="Fernandez-Pozo N."/>
            <person name="Barry K."/>
            <person name="Chen C."/>
            <person name="Wang M."/>
            <person name="Lipzen A."/>
            <person name="Daum C."/>
            <person name="Saski C.A."/>
            <person name="Payton A.C."/>
            <person name="Mcbreen J.C."/>
            <person name="Conrad R.E."/>
            <person name="Kollar L.M."/>
            <person name="Olsson S."/>
            <person name="Huttunen S."/>
            <person name="Landis J.B."/>
            <person name="Wickett N.J."/>
            <person name="Johnson M.G."/>
            <person name="Rensing S.A."/>
            <person name="Grimwood J."/>
            <person name="Schmutz J."/>
            <person name="Mcdaniel S.F."/>
        </authorList>
    </citation>
    <scope>NUCLEOTIDE SEQUENCE</scope>
    <source>
        <strain evidence="3">R40</strain>
    </source>
</reference>
<organism evidence="3 4">
    <name type="scientific">Ceratodon purpureus</name>
    <name type="common">Fire moss</name>
    <name type="synonym">Dicranum purpureum</name>
    <dbReference type="NCBI Taxonomy" id="3225"/>
    <lineage>
        <taxon>Eukaryota</taxon>
        <taxon>Viridiplantae</taxon>
        <taxon>Streptophyta</taxon>
        <taxon>Embryophyta</taxon>
        <taxon>Bryophyta</taxon>
        <taxon>Bryophytina</taxon>
        <taxon>Bryopsida</taxon>
        <taxon>Dicranidae</taxon>
        <taxon>Pseudoditrichales</taxon>
        <taxon>Ditrichaceae</taxon>
        <taxon>Ceratodon</taxon>
    </lineage>
</organism>